<feature type="transmembrane region" description="Helical" evidence="1">
    <location>
        <begin position="186"/>
        <end position="205"/>
    </location>
</feature>
<accession>A0ABV3ALD4</accession>
<reference evidence="2 3" key="1">
    <citation type="submission" date="2024-06" db="EMBL/GenBank/DDBJ databases">
        <title>The Natural Products Discovery Center: Release of the First 8490 Sequenced Strains for Exploring Actinobacteria Biosynthetic Diversity.</title>
        <authorList>
            <person name="Kalkreuter E."/>
            <person name="Kautsar S.A."/>
            <person name="Yang D."/>
            <person name="Bader C.D."/>
            <person name="Teijaro C.N."/>
            <person name="Fluegel L."/>
            <person name="Davis C.M."/>
            <person name="Simpson J.R."/>
            <person name="Lauterbach L."/>
            <person name="Steele A.D."/>
            <person name="Gui C."/>
            <person name="Meng S."/>
            <person name="Li G."/>
            <person name="Viehrig K."/>
            <person name="Ye F."/>
            <person name="Su P."/>
            <person name="Kiefer A.F."/>
            <person name="Nichols A."/>
            <person name="Cepeda A.J."/>
            <person name="Yan W."/>
            <person name="Fan B."/>
            <person name="Jiang Y."/>
            <person name="Adhikari A."/>
            <person name="Zheng C.-J."/>
            <person name="Schuster L."/>
            <person name="Cowan T.M."/>
            <person name="Smanski M.J."/>
            <person name="Chevrette M.G."/>
            <person name="De Carvalho L.P.S."/>
            <person name="Shen B."/>
        </authorList>
    </citation>
    <scope>NUCLEOTIDE SEQUENCE [LARGE SCALE GENOMIC DNA]</scope>
    <source>
        <strain evidence="2 3">NPDC020594</strain>
    </source>
</reference>
<proteinExistence type="predicted"/>
<feature type="transmembrane region" description="Helical" evidence="1">
    <location>
        <begin position="244"/>
        <end position="263"/>
    </location>
</feature>
<keyword evidence="1" id="KW-0812">Transmembrane</keyword>
<keyword evidence="1" id="KW-0472">Membrane</keyword>
<feature type="transmembrane region" description="Helical" evidence="1">
    <location>
        <begin position="120"/>
        <end position="138"/>
    </location>
</feature>
<organism evidence="2 3">
    <name type="scientific">Streptomyces flaveolus</name>
    <dbReference type="NCBI Taxonomy" id="67297"/>
    <lineage>
        <taxon>Bacteria</taxon>
        <taxon>Bacillati</taxon>
        <taxon>Actinomycetota</taxon>
        <taxon>Actinomycetes</taxon>
        <taxon>Kitasatosporales</taxon>
        <taxon>Streptomycetaceae</taxon>
        <taxon>Streptomyces</taxon>
    </lineage>
</organism>
<evidence type="ECO:0000313" key="2">
    <source>
        <dbReference type="EMBL" id="MEU5712162.1"/>
    </source>
</evidence>
<sequence>MTAHIPRELLTDYVLNPHTQAAPGAGAQWTLEAHVERCAVCQAVVREVSLTRCPADSELIAQVGDRLSAALVPVARRRGRRVRAALTRWAAPTLGPWTAAVVLVVLTALILSSAVARTPLPLLLAPLMPLLGVALSWGPYADPAHELIATTARSGLGLLLRRTLAVLTLVIPALAAVGGLAGGSPALVLLPALALVCACLALGGVVGVSRAAALLSTGWALLVIVPALGDTTPPPLLRESATPAWGAATVLLSGAVVLCRSAHLHPGEARTRRH</sequence>
<evidence type="ECO:0000256" key="1">
    <source>
        <dbReference type="SAM" id="Phobius"/>
    </source>
</evidence>
<protein>
    <submittedName>
        <fullName evidence="2">Zf-HC2 domain-containing protein</fullName>
    </submittedName>
</protein>
<feature type="transmembrane region" description="Helical" evidence="1">
    <location>
        <begin position="212"/>
        <end position="229"/>
    </location>
</feature>
<dbReference type="RefSeq" id="WP_051818659.1">
    <property type="nucleotide sequence ID" value="NZ_JBFAEG010000033.1"/>
</dbReference>
<dbReference type="EMBL" id="JBFAEG010000033">
    <property type="protein sequence ID" value="MEU5712162.1"/>
    <property type="molecule type" value="Genomic_DNA"/>
</dbReference>
<gene>
    <name evidence="2" type="ORF">AB0H04_35840</name>
</gene>
<feature type="transmembrane region" description="Helical" evidence="1">
    <location>
        <begin position="159"/>
        <end position="180"/>
    </location>
</feature>
<comment type="caution">
    <text evidence="2">The sequence shown here is derived from an EMBL/GenBank/DDBJ whole genome shotgun (WGS) entry which is preliminary data.</text>
</comment>
<keyword evidence="1" id="KW-1133">Transmembrane helix</keyword>
<dbReference type="Proteomes" id="UP001551011">
    <property type="component" value="Unassembled WGS sequence"/>
</dbReference>
<evidence type="ECO:0000313" key="3">
    <source>
        <dbReference type="Proteomes" id="UP001551011"/>
    </source>
</evidence>
<name>A0ABV3ALD4_9ACTN</name>
<feature type="transmembrane region" description="Helical" evidence="1">
    <location>
        <begin position="86"/>
        <end position="114"/>
    </location>
</feature>
<keyword evidence="3" id="KW-1185">Reference proteome</keyword>